<dbReference type="EMBL" id="AHEA01000028">
    <property type="protein sequence ID" value="EJQ76424.1"/>
    <property type="molecule type" value="Genomic_DNA"/>
</dbReference>
<dbReference type="InterPro" id="IPR001015">
    <property type="entry name" value="Ferrochelatase"/>
</dbReference>
<reference evidence="1 2" key="1">
    <citation type="submission" date="2012-04" db="EMBL/GenBank/DDBJ databases">
        <title>The Genome Sequence of Bacillus cereus HuA4-10.</title>
        <authorList>
            <consortium name="The Broad Institute Genome Sequencing Platform"/>
            <consortium name="The Broad Institute Genome Sequencing Center for Infectious Disease"/>
            <person name="Feldgarden M."/>
            <person name="Van der Auwera G.A."/>
            <person name="Mahillon J."/>
            <person name="Duprez V."/>
            <person name="Timmery S."/>
            <person name="Mattelet C."/>
            <person name="Dierick K."/>
            <person name="Sun M."/>
            <person name="Yu Z."/>
            <person name="Zhu L."/>
            <person name="Hu X."/>
            <person name="Shank E.B."/>
            <person name="Swiecicka I."/>
            <person name="Hansen B.M."/>
            <person name="Andrup L."/>
            <person name="Young S.K."/>
            <person name="Zeng Q."/>
            <person name="Gargeya S."/>
            <person name="Fitzgerald M."/>
            <person name="Haas B."/>
            <person name="Abouelleil A."/>
            <person name="Alvarado L."/>
            <person name="Arachchi H.M."/>
            <person name="Berlin A."/>
            <person name="Chapman S.B."/>
            <person name="Goldberg J."/>
            <person name="Griggs A."/>
            <person name="Gujja S."/>
            <person name="Hansen M."/>
            <person name="Howarth C."/>
            <person name="Imamovic A."/>
            <person name="Larimer J."/>
            <person name="McCowen C."/>
            <person name="Montmayeur A."/>
            <person name="Murphy C."/>
            <person name="Neiman D."/>
            <person name="Pearson M."/>
            <person name="Priest M."/>
            <person name="Roberts A."/>
            <person name="Saif S."/>
            <person name="Shea T."/>
            <person name="Sisk P."/>
            <person name="Sykes S."/>
            <person name="Wortman J."/>
            <person name="Nusbaum C."/>
            <person name="Birren B."/>
        </authorList>
    </citation>
    <scope>NUCLEOTIDE SEQUENCE [LARGE SCALE GENOMIC DNA]</scope>
    <source>
        <strain evidence="1 2">HuA4-10</strain>
    </source>
</reference>
<proteinExistence type="predicted"/>
<evidence type="ECO:0000313" key="1">
    <source>
        <dbReference type="EMBL" id="EJQ76424.1"/>
    </source>
</evidence>
<sequence>MTNKQIGLLVMVYGTPESLDEVEAYYTHIRHGRKSSEEALQDLIGRYKAIGGISPLAKITKEQAHKLTDSMNKMFTEYEFVCYLGLKHIARFRSFI</sequence>
<name>J8DJK9_BACCE</name>
<dbReference type="Pfam" id="PF00762">
    <property type="entry name" value="Ferrochelatase"/>
    <property type="match status" value="1"/>
</dbReference>
<dbReference type="GO" id="GO:0004325">
    <property type="term" value="F:ferrochelatase activity"/>
    <property type="evidence" value="ECO:0007669"/>
    <property type="project" value="InterPro"/>
</dbReference>
<dbReference type="AlphaFoldDB" id="J8DJK9"/>
<accession>J8DJK9</accession>
<protein>
    <submittedName>
        <fullName evidence="1">Ferrochelatase 2</fullName>
    </submittedName>
</protein>
<comment type="caution">
    <text evidence="1">The sequence shown here is derived from an EMBL/GenBank/DDBJ whole genome shotgun (WGS) entry which is preliminary data.</text>
</comment>
<dbReference type="HOGENOM" id="CLU_183525_0_0_9"/>
<gene>
    <name evidence="1" type="ORF">IGC_04334</name>
</gene>
<evidence type="ECO:0000313" key="2">
    <source>
        <dbReference type="Proteomes" id="UP000006977"/>
    </source>
</evidence>
<dbReference type="Proteomes" id="UP000006977">
    <property type="component" value="Unassembled WGS sequence"/>
</dbReference>
<dbReference type="GO" id="GO:0006783">
    <property type="term" value="P:heme biosynthetic process"/>
    <property type="evidence" value="ECO:0007669"/>
    <property type="project" value="InterPro"/>
</dbReference>
<dbReference type="SUPFAM" id="SSF53800">
    <property type="entry name" value="Chelatase"/>
    <property type="match status" value="1"/>
</dbReference>
<dbReference type="PATRIC" id="fig|1053206.3.peg.4425"/>
<organism evidence="1 2">
    <name type="scientific">Bacillus cereus HuA4-10</name>
    <dbReference type="NCBI Taxonomy" id="1053206"/>
    <lineage>
        <taxon>Bacteria</taxon>
        <taxon>Bacillati</taxon>
        <taxon>Bacillota</taxon>
        <taxon>Bacilli</taxon>
        <taxon>Bacillales</taxon>
        <taxon>Bacillaceae</taxon>
        <taxon>Bacillus</taxon>
        <taxon>Bacillus cereus group</taxon>
    </lineage>
</organism>
<dbReference type="Gene3D" id="3.40.50.1400">
    <property type="match status" value="1"/>
</dbReference>